<reference evidence="2 3" key="1">
    <citation type="submission" date="2020-08" db="EMBL/GenBank/DDBJ databases">
        <title>Genomic Encyclopedia of Type Strains, Phase IV (KMG-IV): sequencing the most valuable type-strain genomes for metagenomic binning, comparative biology and taxonomic classification.</title>
        <authorList>
            <person name="Goeker M."/>
        </authorList>
    </citation>
    <scope>NUCLEOTIDE SEQUENCE [LARGE SCALE GENOMIC DNA]</scope>
    <source>
        <strain evidence="2 3">DSM 105137</strain>
    </source>
</reference>
<feature type="coiled-coil region" evidence="1">
    <location>
        <begin position="30"/>
        <end position="57"/>
    </location>
</feature>
<evidence type="ECO:0000256" key="1">
    <source>
        <dbReference type="SAM" id="Coils"/>
    </source>
</evidence>
<organism evidence="2 3">
    <name type="scientific">Neolewinella aquimaris</name>
    <dbReference type="NCBI Taxonomy" id="1835722"/>
    <lineage>
        <taxon>Bacteria</taxon>
        <taxon>Pseudomonadati</taxon>
        <taxon>Bacteroidota</taxon>
        <taxon>Saprospiria</taxon>
        <taxon>Saprospirales</taxon>
        <taxon>Lewinellaceae</taxon>
        <taxon>Neolewinella</taxon>
    </lineage>
</organism>
<dbReference type="Proteomes" id="UP000576209">
    <property type="component" value="Unassembled WGS sequence"/>
</dbReference>
<keyword evidence="1" id="KW-0175">Coiled coil</keyword>
<evidence type="ECO:0000313" key="3">
    <source>
        <dbReference type="Proteomes" id="UP000576209"/>
    </source>
</evidence>
<name>A0A840E9R7_9BACT</name>
<comment type="caution">
    <text evidence="2">The sequence shown here is derived from an EMBL/GenBank/DDBJ whole genome shotgun (WGS) entry which is preliminary data.</text>
</comment>
<gene>
    <name evidence="2" type="ORF">GGR28_002925</name>
</gene>
<protein>
    <submittedName>
        <fullName evidence="2">Transcription elongation GreA/GreB family factor</fullName>
    </submittedName>
</protein>
<sequence length="156" mass="17507">MQLTKEQAETKKAVAARLLTIKENSYKNMMSMQSADLQEAEETNENEQNMFEDGKVDQSINRVEARASVVEALQHDINVLSNIEEIEPTEEIQLGDIIETDRGNFFVGAASDEFEVNGKKYRGISTKSPLYLALRGKHNGDSVEVNGMSFKLKNSF</sequence>
<dbReference type="AlphaFoldDB" id="A0A840E9R7"/>
<dbReference type="RefSeq" id="WP_183496525.1">
    <property type="nucleotide sequence ID" value="NZ_JACIFF010000007.1"/>
</dbReference>
<keyword evidence="3" id="KW-1185">Reference proteome</keyword>
<accession>A0A840E9R7</accession>
<dbReference type="EMBL" id="JACIFF010000007">
    <property type="protein sequence ID" value="MBB4080295.1"/>
    <property type="molecule type" value="Genomic_DNA"/>
</dbReference>
<evidence type="ECO:0000313" key="2">
    <source>
        <dbReference type="EMBL" id="MBB4080295.1"/>
    </source>
</evidence>
<proteinExistence type="predicted"/>